<dbReference type="OrthoDB" id="345640at2"/>
<evidence type="ECO:0000259" key="2">
    <source>
        <dbReference type="Pfam" id="PF09850"/>
    </source>
</evidence>
<sequence length="298" mass="33275">MSKDTPMEDEKTVLAAKHRPGADTLAKQPAMIDGPVLTDQSPPPTIEKLEDRMIFSARLQAAGTFNVSLNPLVAAASGLLSCVVGLKHSEVAPGIPELREQLINELNAFVQEALYNGVDYDLAMKARYVMSTVLDETVVTIPWGYESEWSQHTLLSSLHNETFGGEKVFHVLEQLCRNPVVNLSLLELIYLCLSLGFQGKYRVVNHGTSELDSIRDALYRQIRHLRGDVPRELSPHWQGLTDRRHRFIRSVPGWVLGTLTVGCLLVMFSGFAWVLGEQREAVLRPYEQLESSVVQPQS</sequence>
<dbReference type="NCBIfam" id="NF038228">
    <property type="entry name" value="IcmH_DotU_IVB"/>
    <property type="match status" value="1"/>
</dbReference>
<proteinExistence type="predicted"/>
<accession>A0A5C5PW27</accession>
<dbReference type="InterPro" id="IPR038522">
    <property type="entry name" value="T4/T6SS_DotU_sf"/>
</dbReference>
<reference evidence="3 4" key="1">
    <citation type="submission" date="2019-06" db="EMBL/GenBank/DDBJ databases">
        <title>Pseudomonas bimorpha sp. nov. isolated from bovine raw milk and skim milk concentrate.</title>
        <authorList>
            <person name="Hofmann K."/>
            <person name="Huptas C."/>
            <person name="Doll E."/>
            <person name="Scherer S."/>
            <person name="Wenning M."/>
        </authorList>
    </citation>
    <scope>NUCLEOTIDE SEQUENCE [LARGE SCALE GENOMIC DNA]</scope>
    <source>
        <strain evidence="3 4">DSM 108990</strain>
    </source>
</reference>
<dbReference type="Gene3D" id="1.25.40.590">
    <property type="entry name" value="Type IV / VI secretion system, DotU"/>
    <property type="match status" value="1"/>
</dbReference>
<keyword evidence="1" id="KW-1133">Transmembrane helix</keyword>
<evidence type="ECO:0000256" key="1">
    <source>
        <dbReference type="SAM" id="Phobius"/>
    </source>
</evidence>
<comment type="caution">
    <text evidence="3">The sequence shown here is derived from an EMBL/GenBank/DDBJ whole genome shotgun (WGS) entry which is preliminary data.</text>
</comment>
<dbReference type="PANTHER" id="PTHR38033">
    <property type="entry name" value="MEMBRANE PROTEIN-RELATED"/>
    <property type="match status" value="1"/>
</dbReference>
<dbReference type="NCBIfam" id="TIGR03349">
    <property type="entry name" value="IV_VI_DotU"/>
    <property type="match status" value="1"/>
</dbReference>
<dbReference type="EMBL" id="VFIP01000029">
    <property type="protein sequence ID" value="TWR88478.1"/>
    <property type="molecule type" value="Genomic_DNA"/>
</dbReference>
<name>A0A5C5PW27_9PSED</name>
<dbReference type="Proteomes" id="UP000317901">
    <property type="component" value="Unassembled WGS sequence"/>
</dbReference>
<organism evidence="3 4">
    <name type="scientific">Pseudomonas saxonica</name>
    <dbReference type="NCBI Taxonomy" id="2600598"/>
    <lineage>
        <taxon>Bacteria</taxon>
        <taxon>Pseudomonadati</taxon>
        <taxon>Pseudomonadota</taxon>
        <taxon>Gammaproteobacteria</taxon>
        <taxon>Pseudomonadales</taxon>
        <taxon>Pseudomonadaceae</taxon>
        <taxon>Pseudomonas</taxon>
    </lineage>
</organism>
<keyword evidence="1" id="KW-0472">Membrane</keyword>
<evidence type="ECO:0000313" key="3">
    <source>
        <dbReference type="EMBL" id="TWR88478.1"/>
    </source>
</evidence>
<dbReference type="Pfam" id="PF09850">
    <property type="entry name" value="DotU"/>
    <property type="match status" value="1"/>
</dbReference>
<dbReference type="RefSeq" id="WP_146426576.1">
    <property type="nucleotide sequence ID" value="NZ_VFIP01000029.1"/>
</dbReference>
<gene>
    <name evidence="3" type="ORF">FJD37_15150</name>
</gene>
<dbReference type="InterPro" id="IPR017732">
    <property type="entry name" value="T4/T6SS_DotU"/>
</dbReference>
<protein>
    <submittedName>
        <fullName evidence="3">DotU family type IV/VI secretion system protein</fullName>
    </submittedName>
</protein>
<dbReference type="AlphaFoldDB" id="A0A5C5PW27"/>
<feature type="domain" description="Type IV / VI secretion system DotU" evidence="2">
    <location>
        <begin position="71"/>
        <end position="273"/>
    </location>
</feature>
<dbReference type="PANTHER" id="PTHR38033:SF1">
    <property type="entry name" value="DOTU FAMILY TYPE IV_VI SECRETION SYSTEM PROTEIN"/>
    <property type="match status" value="1"/>
</dbReference>
<evidence type="ECO:0000313" key="4">
    <source>
        <dbReference type="Proteomes" id="UP000317901"/>
    </source>
</evidence>
<keyword evidence="1" id="KW-0812">Transmembrane</keyword>
<feature type="transmembrane region" description="Helical" evidence="1">
    <location>
        <begin position="253"/>
        <end position="275"/>
    </location>
</feature>